<dbReference type="Gene3D" id="1.20.1250.20">
    <property type="entry name" value="MFS general substrate transporter like domains"/>
    <property type="match status" value="1"/>
</dbReference>
<keyword evidence="2" id="KW-0812">Transmembrane</keyword>
<feature type="transmembrane region" description="Helical" evidence="2">
    <location>
        <begin position="91"/>
        <end position="113"/>
    </location>
</feature>
<evidence type="ECO:0000313" key="4">
    <source>
        <dbReference type="Proteomes" id="UP000661607"/>
    </source>
</evidence>
<evidence type="ECO:0000313" key="3">
    <source>
        <dbReference type="EMBL" id="MBE1557483.1"/>
    </source>
</evidence>
<organism evidence="3 4">
    <name type="scientific">Nonomuraea africana</name>
    <dbReference type="NCBI Taxonomy" id="46171"/>
    <lineage>
        <taxon>Bacteria</taxon>
        <taxon>Bacillati</taxon>
        <taxon>Actinomycetota</taxon>
        <taxon>Actinomycetes</taxon>
        <taxon>Streptosporangiales</taxon>
        <taxon>Streptosporangiaceae</taxon>
        <taxon>Nonomuraea</taxon>
    </lineage>
</organism>
<proteinExistence type="predicted"/>
<reference evidence="3 4" key="1">
    <citation type="submission" date="2020-10" db="EMBL/GenBank/DDBJ databases">
        <title>Sequencing the genomes of 1000 actinobacteria strains.</title>
        <authorList>
            <person name="Klenk H.-P."/>
        </authorList>
    </citation>
    <scope>NUCLEOTIDE SEQUENCE [LARGE SCALE GENOMIC DNA]</scope>
    <source>
        <strain evidence="3 4">DSM 43748</strain>
    </source>
</reference>
<dbReference type="PANTHER" id="PTHR23528:SF1">
    <property type="entry name" value="MAJOR FACILITATOR SUPERFAMILY (MFS) PROFILE DOMAIN-CONTAINING PROTEIN"/>
    <property type="match status" value="1"/>
</dbReference>
<gene>
    <name evidence="3" type="ORF">H4W81_000262</name>
</gene>
<dbReference type="RefSeq" id="WP_264083123.1">
    <property type="nucleotide sequence ID" value="NZ_BAAASY010000019.1"/>
</dbReference>
<keyword evidence="2" id="KW-0472">Membrane</keyword>
<feature type="region of interest" description="Disordered" evidence="1">
    <location>
        <begin position="153"/>
        <end position="173"/>
    </location>
</feature>
<evidence type="ECO:0000256" key="2">
    <source>
        <dbReference type="SAM" id="Phobius"/>
    </source>
</evidence>
<dbReference type="InterPro" id="IPR036259">
    <property type="entry name" value="MFS_trans_sf"/>
</dbReference>
<dbReference type="SUPFAM" id="SSF103473">
    <property type="entry name" value="MFS general substrate transporter"/>
    <property type="match status" value="1"/>
</dbReference>
<keyword evidence="2" id="KW-1133">Transmembrane helix</keyword>
<dbReference type="Proteomes" id="UP000661607">
    <property type="component" value="Unassembled WGS sequence"/>
</dbReference>
<feature type="transmembrane region" description="Helical" evidence="2">
    <location>
        <begin position="125"/>
        <end position="144"/>
    </location>
</feature>
<accession>A0ABR9K642</accession>
<sequence length="187" mass="19536">MSIYLVWGAVPSVLLALQVQRSLGEEDKAANLAVITTVGALVSVITQPMAGAISDCTRSRYGRRAPWLVLGGLVGGLSLIGMALGSTLAHFVIAWVCVQIGFNLAQGPLSAVMPDRVPRSVRGTFAAALGVGGMLGSLGGQIYAASREHPAGLHAARRSRDRRPHPLRRLQSRPVERGRLGGAALAA</sequence>
<feature type="compositionally biased region" description="Basic residues" evidence="1">
    <location>
        <begin position="155"/>
        <end position="171"/>
    </location>
</feature>
<keyword evidence="4" id="KW-1185">Reference proteome</keyword>
<comment type="caution">
    <text evidence="3">The sequence shown here is derived from an EMBL/GenBank/DDBJ whole genome shotgun (WGS) entry which is preliminary data.</text>
</comment>
<feature type="transmembrane region" description="Helical" evidence="2">
    <location>
        <begin position="65"/>
        <end position="85"/>
    </location>
</feature>
<name>A0ABR9K642_9ACTN</name>
<dbReference type="PANTHER" id="PTHR23528">
    <property type="match status" value="1"/>
</dbReference>
<dbReference type="EMBL" id="JADBEF010000001">
    <property type="protein sequence ID" value="MBE1557483.1"/>
    <property type="molecule type" value="Genomic_DNA"/>
</dbReference>
<evidence type="ECO:0000256" key="1">
    <source>
        <dbReference type="SAM" id="MobiDB-lite"/>
    </source>
</evidence>
<protein>
    <submittedName>
        <fullName evidence="3">MFS family permease</fullName>
    </submittedName>
</protein>
<feature type="transmembrane region" description="Helical" evidence="2">
    <location>
        <begin position="34"/>
        <end position="53"/>
    </location>
</feature>
<dbReference type="Pfam" id="PF13347">
    <property type="entry name" value="MFS_2"/>
    <property type="match status" value="1"/>
</dbReference>